<gene>
    <name evidence="9" type="primary">nikMN</name>
    <name evidence="9" type="ORF">L21SP4_01892</name>
</gene>
<evidence type="ECO:0000256" key="1">
    <source>
        <dbReference type="ARBA" id="ARBA00004651"/>
    </source>
</evidence>
<keyword evidence="4 7" id="KW-0812">Transmembrane</keyword>
<comment type="subcellular location">
    <subcellularLocation>
        <location evidence="1">Cell membrane</location>
        <topology evidence="1">Multi-pass membrane protein</topology>
    </subcellularLocation>
</comment>
<dbReference type="GO" id="GO:0005886">
    <property type="term" value="C:plasma membrane"/>
    <property type="evidence" value="ECO:0007669"/>
    <property type="project" value="UniProtKB-SubCell"/>
</dbReference>
<evidence type="ECO:0000313" key="9">
    <source>
        <dbReference type="EMBL" id="AKJ65128.1"/>
    </source>
</evidence>
<evidence type="ECO:0000256" key="6">
    <source>
        <dbReference type="ARBA" id="ARBA00023136"/>
    </source>
</evidence>
<name>A0A0G3EFK4_9BACT</name>
<evidence type="ECO:0000256" key="8">
    <source>
        <dbReference type="SAM" id="SignalP"/>
    </source>
</evidence>
<accession>A0A0G3EFK4</accession>
<keyword evidence="10" id="KW-1185">Reference proteome</keyword>
<dbReference type="KEGG" id="vbl:L21SP4_01892"/>
<dbReference type="PANTHER" id="PTHR34229:SF1">
    <property type="entry name" value="METAL TRANSPORT PROTEIN HI_1621-RELATED"/>
    <property type="match status" value="1"/>
</dbReference>
<dbReference type="RefSeq" id="WP_052882392.1">
    <property type="nucleotide sequence ID" value="NZ_CP010904.1"/>
</dbReference>
<dbReference type="OrthoDB" id="9792317at2"/>
<dbReference type="GO" id="GO:0000041">
    <property type="term" value="P:transition metal ion transport"/>
    <property type="evidence" value="ECO:0007669"/>
    <property type="project" value="InterPro"/>
</dbReference>
<dbReference type="InterPro" id="IPR002751">
    <property type="entry name" value="CbiM/NikMN"/>
</dbReference>
<dbReference type="Gene3D" id="1.10.1760.20">
    <property type="match status" value="1"/>
</dbReference>
<feature type="transmembrane region" description="Helical" evidence="7">
    <location>
        <begin position="130"/>
        <end position="152"/>
    </location>
</feature>
<feature type="transmembrane region" description="Helical" evidence="7">
    <location>
        <begin position="36"/>
        <end position="56"/>
    </location>
</feature>
<proteinExistence type="predicted"/>
<keyword evidence="6 7" id="KW-0472">Membrane</keyword>
<keyword evidence="2" id="KW-0813">Transport</keyword>
<dbReference type="Pfam" id="PF01891">
    <property type="entry name" value="CbiM"/>
    <property type="match status" value="1"/>
</dbReference>
<feature type="transmembrane region" description="Helical" evidence="7">
    <location>
        <begin position="63"/>
        <end position="86"/>
    </location>
</feature>
<evidence type="ECO:0000256" key="2">
    <source>
        <dbReference type="ARBA" id="ARBA00022448"/>
    </source>
</evidence>
<dbReference type="AlphaFoldDB" id="A0A0G3EFK4"/>
<dbReference type="NCBIfam" id="NF004905">
    <property type="entry name" value="PRK06265.1-5"/>
    <property type="match status" value="1"/>
</dbReference>
<feature type="transmembrane region" description="Helical" evidence="7">
    <location>
        <begin position="92"/>
        <end position="118"/>
    </location>
</feature>
<feature type="transmembrane region" description="Helical" evidence="7">
    <location>
        <begin position="164"/>
        <end position="191"/>
    </location>
</feature>
<keyword evidence="5 7" id="KW-1133">Transmembrane helix</keyword>
<dbReference type="PATRIC" id="fig|1609981.3.peg.1965"/>
<reference evidence="9 10" key="2">
    <citation type="journal article" date="2016" name="ISME J.">
        <title>Characterization of the first cultured representative of Verrucomicrobia subdivision 5 indicates the proposal of a novel phylum.</title>
        <authorList>
            <person name="Spring S."/>
            <person name="Bunk B."/>
            <person name="Sproer C."/>
            <person name="Schumann P."/>
            <person name="Rohde M."/>
            <person name="Tindall B.J."/>
            <person name="Klenk H.P."/>
        </authorList>
    </citation>
    <scope>NUCLEOTIDE SEQUENCE [LARGE SCALE GENOMIC DNA]</scope>
    <source>
        <strain evidence="9 10">L21-Fru-AB</strain>
    </source>
</reference>
<evidence type="ECO:0000256" key="4">
    <source>
        <dbReference type="ARBA" id="ARBA00022692"/>
    </source>
</evidence>
<keyword evidence="3" id="KW-1003">Cell membrane</keyword>
<dbReference type="Proteomes" id="UP000035268">
    <property type="component" value="Chromosome"/>
</dbReference>
<evidence type="ECO:0000313" key="10">
    <source>
        <dbReference type="Proteomes" id="UP000035268"/>
    </source>
</evidence>
<keyword evidence="8" id="KW-0732">Signal</keyword>
<dbReference type="STRING" id="1307763.L21SP4_01892"/>
<protein>
    <submittedName>
        <fullName evidence="9">Energy-coupling factor transporter probable substrate-capture protein NikMN</fullName>
    </submittedName>
</protein>
<evidence type="ECO:0000256" key="7">
    <source>
        <dbReference type="SAM" id="Phobius"/>
    </source>
</evidence>
<sequence precursor="true">MHLAEGILSAPVLACGAAATAAGTAAGLKAMQPDDIPRTAVLTSAFFTASLIHVPLGPASAHLVLNGLCGLLLGWMAFPAILTALLLQALLFGYGGVTVLGVNAFNLALPAALFGTLLRLPLRNPRGLRTVFAAGFAAGALALAGSTLLAALSLGLSGREFRAAAALLVAGHVPLMIVEGFVTASACLYLYRVRPEMLGAPPGGEHET</sequence>
<feature type="signal peptide" evidence="8">
    <location>
        <begin position="1"/>
        <end position="21"/>
    </location>
</feature>
<dbReference type="EMBL" id="CP010904">
    <property type="protein sequence ID" value="AKJ65128.1"/>
    <property type="molecule type" value="Genomic_DNA"/>
</dbReference>
<reference evidence="10" key="1">
    <citation type="submission" date="2015-02" db="EMBL/GenBank/DDBJ databases">
        <title>Description and complete genome sequence of the first cultured representative of the subdivision 5 of the Verrucomicrobia phylum.</title>
        <authorList>
            <person name="Spring S."/>
            <person name="Bunk B."/>
            <person name="Sproer C."/>
            <person name="Klenk H.-P."/>
        </authorList>
    </citation>
    <scope>NUCLEOTIDE SEQUENCE [LARGE SCALE GENOMIC DNA]</scope>
    <source>
        <strain evidence="10">L21-Fru-AB</strain>
    </source>
</reference>
<feature type="chain" id="PRO_5005184201" evidence="8">
    <location>
        <begin position="22"/>
        <end position="208"/>
    </location>
</feature>
<evidence type="ECO:0000256" key="3">
    <source>
        <dbReference type="ARBA" id="ARBA00022475"/>
    </source>
</evidence>
<dbReference type="PANTHER" id="PTHR34229">
    <property type="entry name" value="METAL TRANSPORT PROTEIN HI_1621-RELATED"/>
    <property type="match status" value="1"/>
</dbReference>
<organism evidence="9 10">
    <name type="scientific">Kiritimatiella glycovorans</name>
    <dbReference type="NCBI Taxonomy" id="1307763"/>
    <lineage>
        <taxon>Bacteria</taxon>
        <taxon>Pseudomonadati</taxon>
        <taxon>Kiritimatiellota</taxon>
        <taxon>Kiritimatiellia</taxon>
        <taxon>Kiritimatiellales</taxon>
        <taxon>Kiritimatiellaceae</taxon>
        <taxon>Kiritimatiella</taxon>
    </lineage>
</organism>
<evidence type="ECO:0000256" key="5">
    <source>
        <dbReference type="ARBA" id="ARBA00022989"/>
    </source>
</evidence>